<evidence type="ECO:0000256" key="1">
    <source>
        <dbReference type="SAM" id="SignalP"/>
    </source>
</evidence>
<dbReference type="Proteomes" id="UP000003505">
    <property type="component" value="Unassembled WGS sequence"/>
</dbReference>
<dbReference type="SMART" id="SM00900">
    <property type="entry name" value="FMN_bind"/>
    <property type="match status" value="1"/>
</dbReference>
<feature type="domain" description="FMN-binding" evidence="2">
    <location>
        <begin position="70"/>
        <end position="165"/>
    </location>
</feature>
<dbReference type="KEGG" id="ssg:Selsp_0250"/>
<dbReference type="PROSITE" id="PS51257">
    <property type="entry name" value="PROKAR_LIPOPROTEIN"/>
    <property type="match status" value="1"/>
</dbReference>
<evidence type="ECO:0000313" key="3">
    <source>
        <dbReference type="EMBL" id="AEB99227.1"/>
    </source>
</evidence>
<evidence type="ECO:0000313" key="4">
    <source>
        <dbReference type="EMBL" id="EEX76136.1"/>
    </source>
</evidence>
<dbReference type="STRING" id="546271.Selsp_0250"/>
<reference evidence="3 6" key="2">
    <citation type="submission" date="2011-04" db="EMBL/GenBank/DDBJ databases">
        <title>The complete genome of Selenomonas sputigena DSM 20758.</title>
        <authorList>
            <consortium name="US DOE Joint Genome Institute (JGI-PGF)"/>
            <person name="Lucas S."/>
            <person name="Copeland A."/>
            <person name="Lapidus A."/>
            <person name="Bruce D."/>
            <person name="Goodwin L."/>
            <person name="Pitluck S."/>
            <person name="Peters L."/>
            <person name="Kyrpides N."/>
            <person name="Mavromatis K."/>
            <person name="Ivanova N."/>
            <person name="Ovchinnikova G."/>
            <person name="Teshima H."/>
            <person name="Detter J.C."/>
            <person name="Tapia R."/>
            <person name="Han C."/>
            <person name="Land M."/>
            <person name="Hauser L."/>
            <person name="Markowitz V."/>
            <person name="Cheng J.-F."/>
            <person name="Hugenholtz P."/>
            <person name="Woyke T."/>
            <person name="Wu D."/>
            <person name="Gronow S."/>
            <person name="Wellnitz S."/>
            <person name="Schneider S."/>
            <person name="Klenk H.-P."/>
            <person name="Eisen J.A."/>
        </authorList>
    </citation>
    <scope>NUCLEOTIDE SEQUENCE [LARGE SCALE GENOMIC DNA]</scope>
    <source>
        <strain evidence="3">ATCC 35185</strain>
        <strain evidence="6">ATCC 35185 / DSM 20758 / VPI D19B-28</strain>
    </source>
</reference>
<dbReference type="GO" id="GO:0016020">
    <property type="term" value="C:membrane"/>
    <property type="evidence" value="ECO:0007669"/>
    <property type="project" value="InterPro"/>
</dbReference>
<dbReference type="InterPro" id="IPR007329">
    <property type="entry name" value="FMN-bd"/>
</dbReference>
<dbReference type="OrthoDB" id="90011at2"/>
<feature type="signal peptide" evidence="1">
    <location>
        <begin position="1"/>
        <end position="22"/>
    </location>
</feature>
<dbReference type="EMBL" id="CP002637">
    <property type="protein sequence ID" value="AEB99227.1"/>
    <property type="molecule type" value="Genomic_DNA"/>
</dbReference>
<organism evidence="4 5">
    <name type="scientific">Selenomonas sputigena (strain ATCC 35185 / DSM 20758 / CCUG 44933 / VPI D19B-28)</name>
    <dbReference type="NCBI Taxonomy" id="546271"/>
    <lineage>
        <taxon>Bacteria</taxon>
        <taxon>Bacillati</taxon>
        <taxon>Bacillota</taxon>
        <taxon>Negativicutes</taxon>
        <taxon>Selenomonadales</taxon>
        <taxon>Selenomonadaceae</taxon>
        <taxon>Selenomonas</taxon>
    </lineage>
</organism>
<keyword evidence="6" id="KW-1185">Reference proteome</keyword>
<evidence type="ECO:0000313" key="6">
    <source>
        <dbReference type="Proteomes" id="UP000011124"/>
    </source>
</evidence>
<sequence length="167" mass="17612">MNLGRKSLTLVLGVAFAASLFAGCGDDAAKNEPKDGGAQGVAVKKIADIDLSQAKDGTYNAESSENSEYGHGKIAITIKDHKIESATYFGIDKDGTMKGEDYGKKNGQVSDAQNYKKAQNAVKANAAYGAQLVERQQPGKVDAISGATISYEQFIEASTKALDEAKK</sequence>
<dbReference type="HOGENOM" id="CLU_119924_0_0_9"/>
<feature type="chain" id="PRO_5038283523" evidence="1">
    <location>
        <begin position="23"/>
        <end position="167"/>
    </location>
</feature>
<name>C9LYA6_SELS3</name>
<dbReference type="EMBL" id="ACKP02000051">
    <property type="protein sequence ID" value="EEX76136.1"/>
    <property type="molecule type" value="Genomic_DNA"/>
</dbReference>
<accession>C9LYA6</accession>
<gene>
    <name evidence="3" type="ordered locus">Selsp_0250</name>
    <name evidence="4" type="ORF">SELSPUOL_02465</name>
</gene>
<dbReference type="Proteomes" id="UP000011124">
    <property type="component" value="Chromosome"/>
</dbReference>
<keyword evidence="1" id="KW-0732">Signal</keyword>
<dbReference type="AlphaFoldDB" id="C9LYA6"/>
<evidence type="ECO:0000259" key="2">
    <source>
        <dbReference type="SMART" id="SM00900"/>
    </source>
</evidence>
<reference evidence="4 5" key="1">
    <citation type="submission" date="2009-09" db="EMBL/GenBank/DDBJ databases">
        <authorList>
            <person name="Weinstock G."/>
            <person name="Sodergren E."/>
            <person name="Clifton S."/>
            <person name="Fulton L."/>
            <person name="Fulton B."/>
            <person name="Courtney L."/>
            <person name="Fronick C."/>
            <person name="Harrison M."/>
            <person name="Strong C."/>
            <person name="Farmer C."/>
            <person name="Delahaunty K."/>
            <person name="Markovic C."/>
            <person name="Hall O."/>
            <person name="Minx P."/>
            <person name="Tomlinson C."/>
            <person name="Mitreva M."/>
            <person name="Nelson J."/>
            <person name="Hou S."/>
            <person name="Wollam A."/>
            <person name="Pepin K.H."/>
            <person name="Johnson M."/>
            <person name="Bhonagiri V."/>
            <person name="Nash W.E."/>
            <person name="Warren W."/>
            <person name="Chinwalla A."/>
            <person name="Mardis E.R."/>
            <person name="Wilson R.K."/>
        </authorList>
    </citation>
    <scope>NUCLEOTIDE SEQUENCE [LARGE SCALE GENOMIC DNA]</scope>
    <source>
        <strain evidence="4">ATCC 35185</strain>
        <strain evidence="5">ATCC 35185 / DSM 20758 / VPI D19B-28</strain>
    </source>
</reference>
<dbReference type="Gene3D" id="3.90.1010.20">
    <property type="match status" value="1"/>
</dbReference>
<dbReference type="GO" id="GO:0010181">
    <property type="term" value="F:FMN binding"/>
    <property type="evidence" value="ECO:0007669"/>
    <property type="project" value="InterPro"/>
</dbReference>
<dbReference type="RefSeq" id="WP_006193831.1">
    <property type="nucleotide sequence ID" value="NC_015437.1"/>
</dbReference>
<protein>
    <submittedName>
        <fullName evidence="3">FMN-binding domain protein</fullName>
    </submittedName>
</protein>
<dbReference type="Pfam" id="PF04205">
    <property type="entry name" value="FMN_bind"/>
    <property type="match status" value="1"/>
</dbReference>
<evidence type="ECO:0000313" key="5">
    <source>
        <dbReference type="Proteomes" id="UP000003505"/>
    </source>
</evidence>
<proteinExistence type="predicted"/>
<dbReference type="eggNOG" id="COG4939">
    <property type="taxonomic scope" value="Bacteria"/>
</dbReference>